<evidence type="ECO:0000256" key="1">
    <source>
        <dbReference type="SAM" id="SignalP"/>
    </source>
</evidence>
<dbReference type="GO" id="GO:0019867">
    <property type="term" value="C:outer membrane"/>
    <property type="evidence" value="ECO:0007669"/>
    <property type="project" value="InterPro"/>
</dbReference>
<dbReference type="EMBL" id="CP010951">
    <property type="protein sequence ID" value="AMO24410.1"/>
    <property type="molecule type" value="Genomic_DNA"/>
</dbReference>
<keyword evidence="1" id="KW-0732">Signal</keyword>
<organism evidence="3 4">
    <name type="scientific">Ramlibacter tataouinensis</name>
    <dbReference type="NCBI Taxonomy" id="94132"/>
    <lineage>
        <taxon>Bacteria</taxon>
        <taxon>Pseudomonadati</taxon>
        <taxon>Pseudomonadota</taxon>
        <taxon>Betaproteobacteria</taxon>
        <taxon>Burkholderiales</taxon>
        <taxon>Comamonadaceae</taxon>
        <taxon>Ramlibacter</taxon>
    </lineage>
</organism>
<dbReference type="InterPro" id="IPR008816">
    <property type="entry name" value="Gly_zipper_2TM_dom"/>
</dbReference>
<dbReference type="Proteomes" id="UP000070433">
    <property type="component" value="Chromosome"/>
</dbReference>
<feature type="signal peptide" evidence="1">
    <location>
        <begin position="1"/>
        <end position="20"/>
    </location>
</feature>
<sequence length="68" mass="6326">MKTKLFAAALAVFLTTLAGCASMDRNTAGTVGGAALGGVAGHAVTGGSTLGTVGGAAAGAYIGNRATK</sequence>
<evidence type="ECO:0000313" key="4">
    <source>
        <dbReference type="Proteomes" id="UP000070433"/>
    </source>
</evidence>
<feature type="chain" id="PRO_5007449847" description="Glycine zipper 2TM domain-containing protein" evidence="1">
    <location>
        <begin position="21"/>
        <end position="68"/>
    </location>
</feature>
<accession>A0A127JWP0</accession>
<dbReference type="AlphaFoldDB" id="A0A127JWP0"/>
<keyword evidence="4" id="KW-1185">Reference proteome</keyword>
<feature type="domain" description="Glycine zipper 2TM" evidence="2">
    <location>
        <begin position="28"/>
        <end position="66"/>
    </location>
</feature>
<dbReference type="PROSITE" id="PS51257">
    <property type="entry name" value="PROKAR_LIPOPROTEIN"/>
    <property type="match status" value="1"/>
</dbReference>
<proteinExistence type="predicted"/>
<reference evidence="3 4" key="1">
    <citation type="journal article" date="2014" name="Int. J. Syst. Evol. Microbiol.">
        <title>Ramlibacter solisilvae sp. nov., isolated from forest soil, and emended description of the genus Ramlibacter.</title>
        <authorList>
            <person name="Lee H.J."/>
            <person name="Lee S.H."/>
            <person name="Lee S.S."/>
            <person name="Lee J.S."/>
            <person name="Kim Y."/>
            <person name="Kim S.C."/>
            <person name="Jeon C.O."/>
        </authorList>
    </citation>
    <scope>NUCLEOTIDE SEQUENCE [LARGE SCALE GENOMIC DNA]</scope>
    <source>
        <strain evidence="3 4">5-10</strain>
    </source>
</reference>
<protein>
    <recommendedName>
        <fullName evidence="2">Glycine zipper 2TM domain-containing protein</fullName>
    </recommendedName>
</protein>
<dbReference type="Pfam" id="PF05433">
    <property type="entry name" value="Rick_17kDa_Anti"/>
    <property type="match status" value="1"/>
</dbReference>
<evidence type="ECO:0000313" key="3">
    <source>
        <dbReference type="EMBL" id="AMO24410.1"/>
    </source>
</evidence>
<gene>
    <name evidence="3" type="ORF">UC35_18160</name>
</gene>
<evidence type="ECO:0000259" key="2">
    <source>
        <dbReference type="Pfam" id="PF05433"/>
    </source>
</evidence>
<name>A0A127JWP0_9BURK</name>
<dbReference type="RefSeq" id="WP_061502168.1">
    <property type="nucleotide sequence ID" value="NZ_CP010951.1"/>
</dbReference>